<dbReference type="InterPro" id="IPR036957">
    <property type="entry name" value="Znf_PARP_sf"/>
</dbReference>
<feature type="compositionally biased region" description="Basic and acidic residues" evidence="1">
    <location>
        <begin position="475"/>
        <end position="485"/>
    </location>
</feature>
<evidence type="ECO:0000313" key="2">
    <source>
        <dbReference type="EMBL" id="CAK9073994.1"/>
    </source>
</evidence>
<dbReference type="Proteomes" id="UP001642484">
    <property type="component" value="Unassembled WGS sequence"/>
</dbReference>
<accession>A0ABP0PDV6</accession>
<dbReference type="Gene3D" id="3.30.1740.10">
    <property type="entry name" value="Zinc finger, PARP-type"/>
    <property type="match status" value="1"/>
</dbReference>
<feature type="compositionally biased region" description="Low complexity" evidence="1">
    <location>
        <begin position="445"/>
        <end position="455"/>
    </location>
</feature>
<feature type="compositionally biased region" description="Low complexity" evidence="1">
    <location>
        <begin position="864"/>
        <end position="883"/>
    </location>
</feature>
<dbReference type="CDD" id="cd00084">
    <property type="entry name" value="HMG-box_SF"/>
    <property type="match status" value="1"/>
</dbReference>
<dbReference type="SUPFAM" id="SSF57716">
    <property type="entry name" value="Glucocorticoid receptor-like (DNA-binding domain)"/>
    <property type="match status" value="1"/>
</dbReference>
<feature type="region of interest" description="Disordered" evidence="1">
    <location>
        <begin position="445"/>
        <end position="485"/>
    </location>
</feature>
<dbReference type="EMBL" id="CAXAMN010022955">
    <property type="protein sequence ID" value="CAK9073994.1"/>
    <property type="molecule type" value="Genomic_DNA"/>
</dbReference>
<feature type="compositionally biased region" description="Polar residues" evidence="1">
    <location>
        <begin position="456"/>
        <end position="474"/>
    </location>
</feature>
<name>A0ABP0PDV6_9DINO</name>
<gene>
    <name evidence="2" type="ORF">CCMP2556_LOCUS36465</name>
</gene>
<proteinExistence type="predicted"/>
<feature type="region of interest" description="Disordered" evidence="1">
    <location>
        <begin position="813"/>
        <end position="887"/>
    </location>
</feature>
<comment type="caution">
    <text evidence="2">The sequence shown here is derived from an EMBL/GenBank/DDBJ whole genome shotgun (WGS) entry which is preliminary data.</text>
</comment>
<sequence length="1047" mass="116277">IEVHTLPPEHPKWKKRADWISKDFCGPKTMRSMLASMLSFCNGNSDQDIICHWCLPGCCANHSECVAKLLQYVIGFFSCGYPTPLLYRFKHFGPASSYMKIGCAFHNLVPRTFVAMQSVVELDSDLSAVIEVLLADTGRCEQVVSNVYTQEDLQQVVSEMLDNQVDYATQNSIRKKLICQELSSEDFRKNAFLIDTLLQPFEHGVNFCFKRTSTLHELCALGTDHPKHHELMQQSKGKFLHAVTGGLGKELISSFMTNLNFRLHDSIEIGLGGEVDDSFLQQVFNLVIVCCTDTWRRFVDEFDQTPFSLFQLIGLSDDKFIKVWCSLCCKFQACTSCVDDTFTATLLSAFPEEVWQGSAEQKVALKAKIESLLLDIAAWCPMTSDAVEVRNGNIQWLLSRRGNVQLKGVHRAVEESILQCLINRHQWVAHVLECGDLPSKLSASSVRKMSGSKSSNQFTKSLGKTPRSRTSQETTAERHARLEHSRTRKIRQISGWNVFQRDSIKECKMGALDPAAYSREVKQLSSTWASMSQEAREPYLLQAAHENQLREKLQETPLVTQAEIASKTASSSSTKLLEQEVGRSGCKKFSSRRLALNEEVYKNNEVWNSKTQFSDSDGAFKKSLIDLAVTNETIESVLQQSIHQPAESTLINDTVDVQDQCSADLCDSSPISKTVSTLVLRFADILADRKLAAGAFLSFRASFIDEPVTCFLGVTLQRPKVQTLVLASLDGNDGRIKFLVDSSGVPRFSTSKKVFCSFCSSYSRGVEGQNDTECLNIMFNVDILDYAVTWEDGHQLIAVAKDLLASSEITTKRQIPSKRKGHGTLHFGLKLPSRRKGTGAKQKKCKGHGLGIKKANKKKKALHQSSSSGSSDAQSSQQDQGGDICNADADANAESEVVDPISATMLSEERIALELQKEIDKSDQQKQELTTNIQHGNVQTGKTFFSQSLGLDSASKAVSSRSLCLFCKAKIPKGEVRFCWYHNRLRPSAWLHSSCVIQMIESTGSEEIKEDAISKLREIKGNSVSSSGPSDIQKAAGSILSMLCQDS</sequence>
<reference evidence="2 3" key="1">
    <citation type="submission" date="2024-02" db="EMBL/GenBank/DDBJ databases">
        <authorList>
            <person name="Chen Y."/>
            <person name="Shah S."/>
            <person name="Dougan E. K."/>
            <person name="Thang M."/>
            <person name="Chan C."/>
        </authorList>
    </citation>
    <scope>NUCLEOTIDE SEQUENCE [LARGE SCALE GENOMIC DNA]</scope>
</reference>
<feature type="compositionally biased region" description="Basic residues" evidence="1">
    <location>
        <begin position="832"/>
        <end position="847"/>
    </location>
</feature>
<evidence type="ECO:0000313" key="3">
    <source>
        <dbReference type="Proteomes" id="UP001642484"/>
    </source>
</evidence>
<keyword evidence="3" id="KW-1185">Reference proteome</keyword>
<organism evidence="2 3">
    <name type="scientific">Durusdinium trenchii</name>
    <dbReference type="NCBI Taxonomy" id="1381693"/>
    <lineage>
        <taxon>Eukaryota</taxon>
        <taxon>Sar</taxon>
        <taxon>Alveolata</taxon>
        <taxon>Dinophyceae</taxon>
        <taxon>Suessiales</taxon>
        <taxon>Symbiodiniaceae</taxon>
        <taxon>Durusdinium</taxon>
    </lineage>
</organism>
<feature type="non-terminal residue" evidence="2">
    <location>
        <position position="1"/>
    </location>
</feature>
<evidence type="ECO:0000256" key="1">
    <source>
        <dbReference type="SAM" id="MobiDB-lite"/>
    </source>
</evidence>
<protein>
    <submittedName>
        <fullName evidence="2">Uncharacterized protein</fullName>
    </submittedName>
</protein>